<accession>A0A559ID73</accession>
<reference evidence="2 3" key="1">
    <citation type="submission" date="2019-07" db="EMBL/GenBank/DDBJ databases">
        <authorList>
            <person name="Kim J."/>
        </authorList>
    </citation>
    <scope>NUCLEOTIDE SEQUENCE [LARGE SCALE GENOMIC DNA]</scope>
    <source>
        <strain evidence="2 3">N4</strain>
    </source>
</reference>
<keyword evidence="1" id="KW-0472">Membrane</keyword>
<feature type="transmembrane region" description="Helical" evidence="1">
    <location>
        <begin position="498"/>
        <end position="519"/>
    </location>
</feature>
<feature type="transmembrane region" description="Helical" evidence="1">
    <location>
        <begin position="95"/>
        <end position="113"/>
    </location>
</feature>
<proteinExistence type="predicted"/>
<feature type="transmembrane region" description="Helical" evidence="1">
    <location>
        <begin position="6"/>
        <end position="23"/>
    </location>
</feature>
<gene>
    <name evidence="2" type="ORF">FPZ44_25020</name>
</gene>
<comment type="caution">
    <text evidence="2">The sequence shown here is derived from an EMBL/GenBank/DDBJ whole genome shotgun (WGS) entry which is preliminary data.</text>
</comment>
<dbReference type="AlphaFoldDB" id="A0A559ID73"/>
<dbReference type="Proteomes" id="UP000318102">
    <property type="component" value="Unassembled WGS sequence"/>
</dbReference>
<keyword evidence="1" id="KW-1133">Transmembrane helix</keyword>
<feature type="transmembrane region" description="Helical" evidence="1">
    <location>
        <begin position="300"/>
        <end position="318"/>
    </location>
</feature>
<evidence type="ECO:0000313" key="2">
    <source>
        <dbReference type="EMBL" id="TVX85618.1"/>
    </source>
</evidence>
<dbReference type="OrthoDB" id="2662505at2"/>
<dbReference type="EMBL" id="VNJK01000007">
    <property type="protein sequence ID" value="TVX85618.1"/>
    <property type="molecule type" value="Genomic_DNA"/>
</dbReference>
<evidence type="ECO:0000256" key="1">
    <source>
        <dbReference type="SAM" id="Phobius"/>
    </source>
</evidence>
<keyword evidence="3" id="KW-1185">Reference proteome</keyword>
<feature type="transmembrane region" description="Helical" evidence="1">
    <location>
        <begin position="388"/>
        <end position="407"/>
    </location>
</feature>
<protein>
    <submittedName>
        <fullName evidence="2">Uncharacterized protein</fullName>
    </submittedName>
</protein>
<organism evidence="2 3">
    <name type="scientific">Paenibacillus agilis</name>
    <dbReference type="NCBI Taxonomy" id="3020863"/>
    <lineage>
        <taxon>Bacteria</taxon>
        <taxon>Bacillati</taxon>
        <taxon>Bacillota</taxon>
        <taxon>Bacilli</taxon>
        <taxon>Bacillales</taxon>
        <taxon>Paenibacillaceae</taxon>
        <taxon>Paenibacillus</taxon>
    </lineage>
</organism>
<feature type="transmembrane region" description="Helical" evidence="1">
    <location>
        <begin position="644"/>
        <end position="668"/>
    </location>
</feature>
<sequence length="684" mass="80137">MWLLWISVIGTVLCLGAFIIITMQREGSNSNPITVWKKNINKKVFTAQFNLFLQKAYVISERLPLLNGYNRKIRKRLEVSKTFNEYSIRHETMKISLLALSAIAVVSILLIIFNPEFTTIFFVILGAVVVNGMIIDLFVHRLEDRLLRHSVHFFEDTRQDYQELGIVEDAIYEATQTAHPDAAKHGERVYEILVSEDYKKALNSFHEVSPNRWYRLFAGIALWIKEYGDRDVKNGSLFMHSIGQLVSEMNYEIRRRDKLNYLLQGLATIALAPILVTGLLRDWAKTHFPIMIDFYNSKAGLTIQVSFYLIVLIAYLLIRKIQENDQSRYSGKAKRIEWEKFLYEKTPMNWVVDRIKPRPFQSGHKKLILLLKQANSSLTLEWLYIQRITVTVLSFLLTITLFIMMHVNTANHILHNPLQGMGMYGKLSEQELQKAMETTAFDREVIQKLEQIKHVNHETVIQVVSDDMNIAMNDEAIFTAAERIFTKYSTLQNEYFKWWELVIGLLISLIAYHCPVWLLEMQKRIRHMEMQDEVDQFNSVITILREFERMDAETLLEWLEPFAVIFQDTIKYCLNDYSSGAIQALENMKRDSPFPEFERLVDKLKNSVEKVPLKVAFDDLERAQEHYREVRKEHHMRVIEKKSFYGKIIGFTPMTYLVVMYLVIPMLYLSTTEMGKSMSNIRNI</sequence>
<feature type="transmembrane region" description="Helical" evidence="1">
    <location>
        <begin position="259"/>
        <end position="280"/>
    </location>
</feature>
<evidence type="ECO:0000313" key="3">
    <source>
        <dbReference type="Proteomes" id="UP000318102"/>
    </source>
</evidence>
<feature type="transmembrane region" description="Helical" evidence="1">
    <location>
        <begin position="119"/>
        <end position="139"/>
    </location>
</feature>
<keyword evidence="1" id="KW-0812">Transmembrane</keyword>
<name>A0A559ID73_9BACL</name>